<organism evidence="1 2">
    <name type="scientific">Zunongwangia profunda (strain DSM 18752 / CCTCC AB 206139 / SM-A87)</name>
    <name type="common">Wangia profunda</name>
    <dbReference type="NCBI Taxonomy" id="655815"/>
    <lineage>
        <taxon>Bacteria</taxon>
        <taxon>Pseudomonadati</taxon>
        <taxon>Bacteroidota</taxon>
        <taxon>Flavobacteriia</taxon>
        <taxon>Flavobacteriales</taxon>
        <taxon>Flavobacteriaceae</taxon>
        <taxon>Zunongwangia</taxon>
    </lineage>
</organism>
<keyword evidence="2" id="KW-1185">Reference proteome</keyword>
<dbReference type="AlphaFoldDB" id="D5BHJ5"/>
<dbReference type="KEGG" id="zpr:ZPR_3074"/>
<accession>D5BHJ5</accession>
<protein>
    <recommendedName>
        <fullName evidence="3">C1q domain-containing protein</fullName>
    </recommendedName>
</protein>
<dbReference type="HOGENOM" id="CLU_1178557_0_0_10"/>
<dbReference type="Proteomes" id="UP000001654">
    <property type="component" value="Chromosome"/>
</dbReference>
<proteinExistence type="predicted"/>
<gene>
    <name evidence="1" type="ordered locus">ZPR_3074</name>
</gene>
<name>D5BHJ5_ZUNPS</name>
<evidence type="ECO:0000313" key="1">
    <source>
        <dbReference type="EMBL" id="ADF53393.1"/>
    </source>
</evidence>
<dbReference type="Gene3D" id="2.60.120.40">
    <property type="match status" value="1"/>
</dbReference>
<dbReference type="SUPFAM" id="SSF49842">
    <property type="entry name" value="TNF-like"/>
    <property type="match status" value="1"/>
</dbReference>
<reference evidence="1 2" key="1">
    <citation type="journal article" date="2010" name="BMC Genomics">
        <title>The complete genome of Zunongwangia profunda SM-A87 reveals its adaptation to the deep-sea environment and ecological role in sedimentary organic nitrogen degradation.</title>
        <authorList>
            <person name="Qin Q.L."/>
            <person name="Zhang X.Y."/>
            <person name="Wang X.M."/>
            <person name="Liu G.M."/>
            <person name="Chen X.L."/>
            <person name="Xie B.B."/>
            <person name="Dang H.Y."/>
            <person name="Zhou B.C."/>
            <person name="Yu J."/>
            <person name="Zhang Y.Z."/>
        </authorList>
    </citation>
    <scope>NUCLEOTIDE SEQUENCE [LARGE SCALE GENOMIC DNA]</scope>
    <source>
        <strain evidence="2">DSM 18752 / CCTCC AB 206139 / SM-A87</strain>
    </source>
</reference>
<evidence type="ECO:0008006" key="3">
    <source>
        <dbReference type="Google" id="ProtNLM"/>
    </source>
</evidence>
<dbReference type="InterPro" id="IPR008983">
    <property type="entry name" value="Tumour_necrosis_fac-like_dom"/>
</dbReference>
<dbReference type="STRING" id="655815.ZPR_3074"/>
<sequence length="239" mass="26167">MKTQHKIYQFLILSILMLLSDSIYSQVGIGTTNPKAKLDVNGTLRIGTTPIGGLASAKDSILVIDGQGIVKRIPAVKVINAVGKTIVKGGMSTTNAILSLNISLNSWQKLRFNNTEFDSNSEFNTSSNIFTAKSSGIYRIDAKITMNQIFIGDIGIAAVKRNLGGQETYIARDYYSNIRVNLLNLIDVGVNPPSRVINGLVRLEKGETLEFRIRSTVSLSVLTDMADTYFNIEQIGFDN</sequence>
<dbReference type="RefSeq" id="WP_013072490.1">
    <property type="nucleotide sequence ID" value="NC_014041.1"/>
</dbReference>
<dbReference type="EMBL" id="CP001650">
    <property type="protein sequence ID" value="ADF53393.1"/>
    <property type="molecule type" value="Genomic_DNA"/>
</dbReference>
<dbReference type="eggNOG" id="ENOG5032UBC">
    <property type="taxonomic scope" value="Bacteria"/>
</dbReference>
<dbReference type="OrthoDB" id="1345111at2"/>
<evidence type="ECO:0000313" key="2">
    <source>
        <dbReference type="Proteomes" id="UP000001654"/>
    </source>
</evidence>